<keyword evidence="11" id="KW-1185">Reference proteome</keyword>
<evidence type="ECO:0000259" key="9">
    <source>
        <dbReference type="PROSITE" id="PS50011"/>
    </source>
</evidence>
<name>A0A4W6D0T2_LATCA</name>
<evidence type="ECO:0000256" key="4">
    <source>
        <dbReference type="ARBA" id="ARBA00022741"/>
    </source>
</evidence>
<keyword evidence="2 8" id="KW-0723">Serine/threonine-protein kinase</keyword>
<dbReference type="SUPFAM" id="SSF56112">
    <property type="entry name" value="Protein kinase-like (PK-like)"/>
    <property type="match status" value="1"/>
</dbReference>
<dbReference type="Pfam" id="PF00069">
    <property type="entry name" value="Pkinase"/>
    <property type="match status" value="2"/>
</dbReference>
<proteinExistence type="inferred from homology"/>
<dbReference type="AlphaFoldDB" id="A0A4W6D0T2"/>
<dbReference type="Proteomes" id="UP000314980">
    <property type="component" value="Unassembled WGS sequence"/>
</dbReference>
<dbReference type="Gene3D" id="1.10.510.10">
    <property type="entry name" value="Transferase(Phosphotransferase) domain 1"/>
    <property type="match status" value="1"/>
</dbReference>
<accession>A0A4W6D0T2</accession>
<keyword evidence="4 7" id="KW-0547">Nucleotide-binding</keyword>
<dbReference type="FunFam" id="1.10.510.10:FF:000059">
    <property type="entry name" value="Casein kinase II subunit alpha"/>
    <property type="match status" value="1"/>
</dbReference>
<gene>
    <name evidence="10" type="primary">LOC108890849</name>
</gene>
<evidence type="ECO:0000256" key="7">
    <source>
        <dbReference type="PROSITE-ProRule" id="PRU10141"/>
    </source>
</evidence>
<evidence type="ECO:0000256" key="8">
    <source>
        <dbReference type="RuleBase" id="RU000304"/>
    </source>
</evidence>
<dbReference type="GO" id="GO:0005829">
    <property type="term" value="C:cytosol"/>
    <property type="evidence" value="ECO:0007669"/>
    <property type="project" value="TreeGrafter"/>
</dbReference>
<evidence type="ECO:0000313" key="11">
    <source>
        <dbReference type="Proteomes" id="UP000314980"/>
    </source>
</evidence>
<evidence type="ECO:0000256" key="1">
    <source>
        <dbReference type="ARBA" id="ARBA00012513"/>
    </source>
</evidence>
<dbReference type="PROSITE" id="PS00107">
    <property type="entry name" value="PROTEIN_KINASE_ATP"/>
    <property type="match status" value="1"/>
</dbReference>
<dbReference type="FunFam" id="3.30.200.20:FF:000088">
    <property type="entry name" value="Casein kinase II subunit alpha"/>
    <property type="match status" value="1"/>
</dbReference>
<organism evidence="10 11">
    <name type="scientific">Lates calcarifer</name>
    <name type="common">Barramundi</name>
    <name type="synonym">Holocentrus calcarifer</name>
    <dbReference type="NCBI Taxonomy" id="8187"/>
    <lineage>
        <taxon>Eukaryota</taxon>
        <taxon>Metazoa</taxon>
        <taxon>Chordata</taxon>
        <taxon>Craniata</taxon>
        <taxon>Vertebrata</taxon>
        <taxon>Euteleostomi</taxon>
        <taxon>Actinopterygii</taxon>
        <taxon>Neopterygii</taxon>
        <taxon>Teleostei</taxon>
        <taxon>Neoteleostei</taxon>
        <taxon>Acanthomorphata</taxon>
        <taxon>Carangaria</taxon>
        <taxon>Carangaria incertae sedis</taxon>
        <taxon>Centropomidae</taxon>
        <taxon>Lates</taxon>
    </lineage>
</organism>
<feature type="binding site" evidence="7">
    <location>
        <position position="68"/>
    </location>
    <ligand>
        <name>ATP</name>
        <dbReference type="ChEBI" id="CHEBI:30616"/>
    </ligand>
</feature>
<dbReference type="CDD" id="cd14132">
    <property type="entry name" value="STKc_CK2_alpha"/>
    <property type="match status" value="1"/>
</dbReference>
<dbReference type="InterPro" id="IPR008271">
    <property type="entry name" value="Ser/Thr_kinase_AS"/>
</dbReference>
<dbReference type="InterPro" id="IPR045216">
    <property type="entry name" value="CK2_alpha"/>
</dbReference>
<keyword evidence="3" id="KW-0808">Transferase</keyword>
<dbReference type="InterPro" id="IPR000719">
    <property type="entry name" value="Prot_kinase_dom"/>
</dbReference>
<dbReference type="InterPro" id="IPR011009">
    <property type="entry name" value="Kinase-like_dom_sf"/>
</dbReference>
<reference evidence="11" key="1">
    <citation type="submission" date="2015-09" db="EMBL/GenBank/DDBJ databases">
        <authorList>
            <person name="Sai Rama Sridatta P."/>
        </authorList>
    </citation>
    <scope>NUCLEOTIDE SEQUENCE [LARGE SCALE GENOMIC DNA]</scope>
</reference>
<dbReference type="GO" id="GO:0051726">
    <property type="term" value="P:regulation of cell cycle"/>
    <property type="evidence" value="ECO:0007669"/>
    <property type="project" value="TreeGrafter"/>
</dbReference>
<dbReference type="GO" id="GO:0005956">
    <property type="term" value="C:protein kinase CK2 complex"/>
    <property type="evidence" value="ECO:0007669"/>
    <property type="project" value="TreeGrafter"/>
</dbReference>
<dbReference type="EC" id="2.7.11.1" evidence="1"/>
<dbReference type="PROSITE" id="PS50011">
    <property type="entry name" value="PROTEIN_KINASE_DOM"/>
    <property type="match status" value="1"/>
</dbReference>
<evidence type="ECO:0000256" key="5">
    <source>
        <dbReference type="ARBA" id="ARBA00022777"/>
    </source>
</evidence>
<feature type="domain" description="Protein kinase" evidence="9">
    <location>
        <begin position="39"/>
        <end position="287"/>
    </location>
</feature>
<dbReference type="PANTHER" id="PTHR24054:SF28">
    <property type="entry name" value="CASEIN KINASE 2 ALPHA 1-RELATED"/>
    <property type="match status" value="1"/>
</dbReference>
<reference evidence="10" key="2">
    <citation type="submission" date="2025-08" db="UniProtKB">
        <authorList>
            <consortium name="Ensembl"/>
        </authorList>
    </citation>
    <scope>IDENTIFICATION</scope>
</reference>
<keyword evidence="5" id="KW-0418">Kinase</keyword>
<sequence length="353" mass="41077">MSGPVPSRSRVYPDVNTQRPREYWDYESHVVEWGNQDDYQLVRKLGRGKYSEVFEAINITNNEKVVVKILKPVKKKKIKREIKILENLRGGPNIISLLDIVKDPVALDYCHSMGIMHRDVKPHNVMIDHEHRKLRLIDWGLAEFYHPNQEYNVRVASRYFKGPELLVDYQMYDYSLDMWSLGCMLASMIFRKEPFFHGHDNYDQLVRIAKVLGTEDLYDYIDKYNIELDPRFNDILGRHSRKRWERFVHSENQHLVSTEALDFLDKLLRYDHQARLTAREAMDHPYFCKIVFPVCFFLITLSPSLITYCLSKFPHSITSMSSSQPLANIAGSPVISAPNTLATQVPAATGAQP</sequence>
<evidence type="ECO:0000313" key="10">
    <source>
        <dbReference type="Ensembl" id="ENSLCAP00010018299.1"/>
    </source>
</evidence>
<evidence type="ECO:0000256" key="6">
    <source>
        <dbReference type="ARBA" id="ARBA00022840"/>
    </source>
</evidence>
<dbReference type="PROSITE" id="PS00108">
    <property type="entry name" value="PROTEIN_KINASE_ST"/>
    <property type="match status" value="1"/>
</dbReference>
<dbReference type="Ensembl" id="ENSLCAT00010018701.1">
    <property type="protein sequence ID" value="ENSLCAP00010018299.1"/>
    <property type="gene ID" value="ENSLCAG00010008641.1"/>
</dbReference>
<dbReference type="GeneTree" id="ENSGT00390000004215"/>
<dbReference type="GO" id="GO:0004674">
    <property type="term" value="F:protein serine/threonine kinase activity"/>
    <property type="evidence" value="ECO:0007669"/>
    <property type="project" value="UniProtKB-KW"/>
</dbReference>
<protein>
    <recommendedName>
        <fullName evidence="1">non-specific serine/threonine protein kinase</fullName>
        <ecNumber evidence="1">2.7.11.1</ecNumber>
    </recommendedName>
</protein>
<evidence type="ECO:0000256" key="2">
    <source>
        <dbReference type="ARBA" id="ARBA00022527"/>
    </source>
</evidence>
<dbReference type="Gene3D" id="3.30.200.20">
    <property type="entry name" value="Phosphorylase Kinase, domain 1"/>
    <property type="match status" value="1"/>
</dbReference>
<evidence type="ECO:0000256" key="3">
    <source>
        <dbReference type="ARBA" id="ARBA00022679"/>
    </source>
</evidence>
<dbReference type="SMART" id="SM00220">
    <property type="entry name" value="S_TKc"/>
    <property type="match status" value="1"/>
</dbReference>
<dbReference type="GO" id="GO:0005524">
    <property type="term" value="F:ATP binding"/>
    <property type="evidence" value="ECO:0007669"/>
    <property type="project" value="UniProtKB-UniRule"/>
</dbReference>
<keyword evidence="6 7" id="KW-0067">ATP-binding</keyword>
<dbReference type="InterPro" id="IPR017441">
    <property type="entry name" value="Protein_kinase_ATP_BS"/>
</dbReference>
<dbReference type="PANTHER" id="PTHR24054">
    <property type="entry name" value="CASEIN KINASE II SUBUNIT ALPHA"/>
    <property type="match status" value="1"/>
</dbReference>
<comment type="similarity">
    <text evidence="8">Belongs to the protein kinase superfamily.</text>
</comment>
<dbReference type="GO" id="GO:0005634">
    <property type="term" value="C:nucleus"/>
    <property type="evidence" value="ECO:0007669"/>
    <property type="project" value="TreeGrafter"/>
</dbReference>
<reference evidence="10" key="3">
    <citation type="submission" date="2025-09" db="UniProtKB">
        <authorList>
            <consortium name="Ensembl"/>
        </authorList>
    </citation>
    <scope>IDENTIFICATION</scope>
</reference>